<gene>
    <name evidence="2" type="ORF">PV383_01920</name>
</gene>
<reference evidence="2 3" key="1">
    <citation type="journal article" date="2023" name="Microb. Genom.">
        <title>Mesoterricola silvestris gen. nov., sp. nov., Mesoterricola sediminis sp. nov., Geothrix oryzae sp. nov., Geothrix edaphica sp. nov., Geothrix rubra sp. nov., and Geothrix limicola sp. nov., six novel members of Acidobacteriota isolated from soils.</title>
        <authorList>
            <person name="Weisberg A.J."/>
            <person name="Pearce E."/>
            <person name="Kramer C.G."/>
            <person name="Chang J.H."/>
            <person name="Clarke C.R."/>
        </authorList>
    </citation>
    <scope>NUCLEOTIDE SEQUENCE [LARGE SCALE GENOMIC DNA]</scope>
    <source>
        <strain evidence="2 3">NE20-4-1</strain>
    </source>
</reference>
<keyword evidence="3" id="KW-1185">Reference proteome</keyword>
<dbReference type="RefSeq" id="WP_052683071.1">
    <property type="nucleotide sequence ID" value="NZ_JABXWF010000004.1"/>
</dbReference>
<evidence type="ECO:0000259" key="1">
    <source>
        <dbReference type="Pfam" id="PF19493"/>
    </source>
</evidence>
<dbReference type="EMBL" id="JARAWJ010000001">
    <property type="protein sequence ID" value="MDX3035931.1"/>
    <property type="molecule type" value="Genomic_DNA"/>
</dbReference>
<dbReference type="Proteomes" id="UP001282474">
    <property type="component" value="Unassembled WGS sequence"/>
</dbReference>
<protein>
    <submittedName>
        <fullName evidence="2">CU044_2847 family protein</fullName>
    </submittedName>
</protein>
<feature type="domain" description="Trypsin-co-occurring" evidence="1">
    <location>
        <begin position="7"/>
        <end position="102"/>
    </location>
</feature>
<comment type="caution">
    <text evidence="2">The sequence shown here is derived from an EMBL/GenBank/DDBJ whole genome shotgun (WGS) entry which is preliminary data.</text>
</comment>
<name>A0ABU4MFJ6_9ACTN</name>
<dbReference type="InterPro" id="IPR045794">
    <property type="entry name" value="Trypco1"/>
</dbReference>
<proteinExistence type="predicted"/>
<evidence type="ECO:0000313" key="2">
    <source>
        <dbReference type="EMBL" id="MDX3035931.1"/>
    </source>
</evidence>
<dbReference type="Pfam" id="PF19493">
    <property type="entry name" value="Trypco1"/>
    <property type="match status" value="1"/>
</dbReference>
<accession>A0ABU4MFJ6</accession>
<sequence length="115" mass="11648">MSDVVTFSLADGTTVAVAPADSRVGTGAVGLGDRLQTAEQSLREALAPVTAAAAEMMDGFRQAGRRPDEVEVGFAVTLDSKLGGVIASAKATAHLNVKLRWTARPTAPEPGASGG</sequence>
<organism evidence="2 3">
    <name type="scientific">Streptomyces caniscabiei</name>
    <dbReference type="NCBI Taxonomy" id="2746961"/>
    <lineage>
        <taxon>Bacteria</taxon>
        <taxon>Bacillati</taxon>
        <taxon>Actinomycetota</taxon>
        <taxon>Actinomycetes</taxon>
        <taxon>Kitasatosporales</taxon>
        <taxon>Streptomycetaceae</taxon>
        <taxon>Streptomyces</taxon>
    </lineage>
</organism>
<dbReference type="NCBIfam" id="NF041216">
    <property type="entry name" value="CU044_2847_fam"/>
    <property type="match status" value="1"/>
</dbReference>
<evidence type="ECO:0000313" key="3">
    <source>
        <dbReference type="Proteomes" id="UP001282474"/>
    </source>
</evidence>